<evidence type="ECO:0000256" key="6">
    <source>
        <dbReference type="PROSITE-ProRule" id="PRU00169"/>
    </source>
</evidence>
<dbReference type="PROSITE" id="PS50110">
    <property type="entry name" value="RESPONSE_REGULATORY"/>
    <property type="match status" value="1"/>
</dbReference>
<evidence type="ECO:0000256" key="2">
    <source>
        <dbReference type="ARBA" id="ARBA00023012"/>
    </source>
</evidence>
<evidence type="ECO:0000256" key="7">
    <source>
        <dbReference type="PROSITE-ProRule" id="PRU01091"/>
    </source>
</evidence>
<dbReference type="SUPFAM" id="SSF52172">
    <property type="entry name" value="CheY-like"/>
    <property type="match status" value="1"/>
</dbReference>
<dbReference type="CDD" id="cd00383">
    <property type="entry name" value="trans_reg_C"/>
    <property type="match status" value="1"/>
</dbReference>
<dbReference type="Gene3D" id="3.40.50.2300">
    <property type="match status" value="1"/>
</dbReference>
<evidence type="ECO:0000256" key="1">
    <source>
        <dbReference type="ARBA" id="ARBA00022553"/>
    </source>
</evidence>
<evidence type="ECO:0000256" key="5">
    <source>
        <dbReference type="ARBA" id="ARBA00023163"/>
    </source>
</evidence>
<evidence type="ECO:0000313" key="11">
    <source>
        <dbReference type="Proteomes" id="UP000288490"/>
    </source>
</evidence>
<dbReference type="Pfam" id="PF00486">
    <property type="entry name" value="Trans_reg_C"/>
    <property type="match status" value="1"/>
</dbReference>
<comment type="caution">
    <text evidence="10">The sequence shown here is derived from an EMBL/GenBank/DDBJ whole genome shotgun (WGS) entry which is preliminary data.</text>
</comment>
<dbReference type="Pfam" id="PF00072">
    <property type="entry name" value="Response_reg"/>
    <property type="match status" value="1"/>
</dbReference>
<dbReference type="SMART" id="SM00448">
    <property type="entry name" value="REC"/>
    <property type="match status" value="1"/>
</dbReference>
<keyword evidence="4 7" id="KW-0238">DNA-binding</keyword>
<feature type="modified residue" description="4-aspartylphosphate" evidence="6">
    <location>
        <position position="55"/>
    </location>
</feature>
<feature type="domain" description="Response regulatory" evidence="8">
    <location>
        <begin position="6"/>
        <end position="119"/>
    </location>
</feature>
<protein>
    <recommendedName>
        <fullName evidence="12">DNA-binding response regulator</fullName>
    </recommendedName>
</protein>
<keyword evidence="5" id="KW-0804">Transcription</keyword>
<dbReference type="OrthoDB" id="9790442at2"/>
<dbReference type="SMART" id="SM00862">
    <property type="entry name" value="Trans_reg_C"/>
    <property type="match status" value="1"/>
</dbReference>
<dbReference type="Proteomes" id="UP000288490">
    <property type="component" value="Unassembled WGS sequence"/>
</dbReference>
<feature type="domain" description="OmpR/PhoB-type" evidence="9">
    <location>
        <begin position="128"/>
        <end position="222"/>
    </location>
</feature>
<dbReference type="InterPro" id="IPR036388">
    <property type="entry name" value="WH-like_DNA-bd_sf"/>
</dbReference>
<dbReference type="GO" id="GO:0006355">
    <property type="term" value="P:regulation of DNA-templated transcription"/>
    <property type="evidence" value="ECO:0007669"/>
    <property type="project" value="InterPro"/>
</dbReference>
<name>A0A429ZHJ7_9ENTE</name>
<dbReference type="GO" id="GO:0032993">
    <property type="term" value="C:protein-DNA complex"/>
    <property type="evidence" value="ECO:0007669"/>
    <property type="project" value="TreeGrafter"/>
</dbReference>
<dbReference type="PANTHER" id="PTHR48111">
    <property type="entry name" value="REGULATOR OF RPOS"/>
    <property type="match status" value="1"/>
</dbReference>
<dbReference type="CDD" id="cd17574">
    <property type="entry name" value="REC_OmpR"/>
    <property type="match status" value="1"/>
</dbReference>
<dbReference type="PROSITE" id="PS51755">
    <property type="entry name" value="OMPR_PHOB"/>
    <property type="match status" value="1"/>
</dbReference>
<proteinExistence type="predicted"/>
<gene>
    <name evidence="10" type="ORF">CBF36_07950</name>
</gene>
<accession>A0A429ZHJ7</accession>
<dbReference type="RefSeq" id="WP_125957921.1">
    <property type="nucleotide sequence ID" value="NZ_NGJT01000013.1"/>
</dbReference>
<evidence type="ECO:0000259" key="9">
    <source>
        <dbReference type="PROSITE" id="PS51755"/>
    </source>
</evidence>
<dbReference type="InterPro" id="IPR001789">
    <property type="entry name" value="Sig_transdc_resp-reg_receiver"/>
</dbReference>
<dbReference type="PANTHER" id="PTHR48111:SF1">
    <property type="entry name" value="TWO-COMPONENT RESPONSE REGULATOR ORR33"/>
    <property type="match status" value="1"/>
</dbReference>
<keyword evidence="1 6" id="KW-0597">Phosphoprotein</keyword>
<dbReference type="GO" id="GO:0000976">
    <property type="term" value="F:transcription cis-regulatory region binding"/>
    <property type="evidence" value="ECO:0007669"/>
    <property type="project" value="TreeGrafter"/>
</dbReference>
<evidence type="ECO:0000259" key="8">
    <source>
        <dbReference type="PROSITE" id="PS50110"/>
    </source>
</evidence>
<organism evidence="10 11">
    <name type="scientific">Vagococcus bubulae</name>
    <dbReference type="NCBI Taxonomy" id="1977868"/>
    <lineage>
        <taxon>Bacteria</taxon>
        <taxon>Bacillati</taxon>
        <taxon>Bacillota</taxon>
        <taxon>Bacilli</taxon>
        <taxon>Lactobacillales</taxon>
        <taxon>Enterococcaceae</taxon>
        <taxon>Vagococcus</taxon>
    </lineage>
</organism>
<keyword evidence="3" id="KW-0805">Transcription regulation</keyword>
<feature type="DNA-binding region" description="OmpR/PhoB-type" evidence="7">
    <location>
        <begin position="128"/>
        <end position="222"/>
    </location>
</feature>
<evidence type="ECO:0000256" key="3">
    <source>
        <dbReference type="ARBA" id="ARBA00023015"/>
    </source>
</evidence>
<evidence type="ECO:0008006" key="12">
    <source>
        <dbReference type="Google" id="ProtNLM"/>
    </source>
</evidence>
<dbReference type="EMBL" id="NGJT01000013">
    <property type="protein sequence ID" value="RST93137.1"/>
    <property type="molecule type" value="Genomic_DNA"/>
</dbReference>
<dbReference type="Gene3D" id="1.10.10.10">
    <property type="entry name" value="Winged helix-like DNA-binding domain superfamily/Winged helix DNA-binding domain"/>
    <property type="match status" value="1"/>
</dbReference>
<dbReference type="GO" id="GO:0005829">
    <property type="term" value="C:cytosol"/>
    <property type="evidence" value="ECO:0007669"/>
    <property type="project" value="TreeGrafter"/>
</dbReference>
<evidence type="ECO:0000256" key="4">
    <source>
        <dbReference type="ARBA" id="ARBA00023125"/>
    </source>
</evidence>
<sequence>MSDRTSILLIEDNDTIRKSISYSLKKENYQIGTFSTAEEGIKSLSEIKYDLILLDLMLPDMSGEQFLDEISDFCEIPVIVISAISDEYTQINLYNKKIDDYVVKPFSTNILLLKIEAILRRIAVEDQQVALNYDSLTIEIDNYILYEDNKQIDLTSREFEILQSMLLNQGKVFTREELITVHWGYDEFIDPRTIDVHIKNIRKKIQTDVIQTVKGVGYRIEKKR</sequence>
<evidence type="ECO:0000313" key="10">
    <source>
        <dbReference type="EMBL" id="RST93137.1"/>
    </source>
</evidence>
<reference evidence="10 11" key="1">
    <citation type="submission" date="2017-05" db="EMBL/GenBank/DDBJ databases">
        <title>Vagococcus spp. assemblies.</title>
        <authorList>
            <person name="Gulvik C.A."/>
        </authorList>
    </citation>
    <scope>NUCLEOTIDE SEQUENCE [LARGE SCALE GENOMIC DNA]</scope>
    <source>
        <strain evidence="10 11">SS1994</strain>
    </source>
</reference>
<dbReference type="InterPro" id="IPR011006">
    <property type="entry name" value="CheY-like_superfamily"/>
</dbReference>
<dbReference type="InterPro" id="IPR039420">
    <property type="entry name" value="WalR-like"/>
</dbReference>
<dbReference type="InterPro" id="IPR001867">
    <property type="entry name" value="OmpR/PhoB-type_DNA-bd"/>
</dbReference>
<keyword evidence="11" id="KW-1185">Reference proteome</keyword>
<keyword evidence="2" id="KW-0902">Two-component regulatory system</keyword>
<dbReference type="AlphaFoldDB" id="A0A429ZHJ7"/>
<dbReference type="GO" id="GO:0000156">
    <property type="term" value="F:phosphorelay response regulator activity"/>
    <property type="evidence" value="ECO:0007669"/>
    <property type="project" value="TreeGrafter"/>
</dbReference>